<feature type="domain" description="HMG box" evidence="5">
    <location>
        <begin position="78"/>
        <end position="147"/>
    </location>
</feature>
<organism evidence="6 7">
    <name type="scientific">Pterulicium gracile</name>
    <dbReference type="NCBI Taxonomy" id="1884261"/>
    <lineage>
        <taxon>Eukaryota</taxon>
        <taxon>Fungi</taxon>
        <taxon>Dikarya</taxon>
        <taxon>Basidiomycota</taxon>
        <taxon>Agaricomycotina</taxon>
        <taxon>Agaricomycetes</taxon>
        <taxon>Agaricomycetidae</taxon>
        <taxon>Agaricales</taxon>
        <taxon>Pleurotineae</taxon>
        <taxon>Pterulaceae</taxon>
        <taxon>Pterulicium</taxon>
    </lineage>
</organism>
<evidence type="ECO:0000256" key="1">
    <source>
        <dbReference type="ARBA" id="ARBA00023125"/>
    </source>
</evidence>
<dbReference type="Proteomes" id="UP000305067">
    <property type="component" value="Unassembled WGS sequence"/>
</dbReference>
<dbReference type="SUPFAM" id="SSF47095">
    <property type="entry name" value="HMG-box"/>
    <property type="match status" value="1"/>
</dbReference>
<name>A0A5C3R0G5_9AGAR</name>
<dbReference type="SMART" id="SM00398">
    <property type="entry name" value="HMG"/>
    <property type="match status" value="1"/>
</dbReference>
<dbReference type="STRING" id="1884261.A0A5C3R0G5"/>
<keyword evidence="2 3" id="KW-0539">Nucleus</keyword>
<dbReference type="InterPro" id="IPR051356">
    <property type="entry name" value="SOX/SOX-like_TF"/>
</dbReference>
<dbReference type="PANTHER" id="PTHR45789:SF2">
    <property type="entry name" value="FI18025P1"/>
    <property type="match status" value="1"/>
</dbReference>
<evidence type="ECO:0000259" key="5">
    <source>
        <dbReference type="PROSITE" id="PS50118"/>
    </source>
</evidence>
<evidence type="ECO:0000256" key="3">
    <source>
        <dbReference type="PROSITE-ProRule" id="PRU00267"/>
    </source>
</evidence>
<gene>
    <name evidence="6" type="ORF">BDV98DRAFT_588214</name>
</gene>
<dbReference type="CDD" id="cd01389">
    <property type="entry name" value="HMG-box_ROX1-like"/>
    <property type="match status" value="1"/>
</dbReference>
<dbReference type="Gene3D" id="1.10.30.10">
    <property type="entry name" value="High mobility group box domain"/>
    <property type="match status" value="1"/>
</dbReference>
<sequence>MPADRSRSSKRGVAEGNQLVWTNPIEPTSSSSFSFATNLTPITFNDPEGSQEPLFPAFNGSSGPRNASHNKRKPDNHIPRPPNAFILFRSSFIKSQHVSSEVETNHSTLSKIIGLTWQNLPDTERQVWHAKAKAKLDEHKKRFPEYAFRPVHAKTRATGEKEKRKVREVGVKDLKRCAKIAELLVEGKKGSDLNAAIQEFDKTHVPVVVTRFEEPITASAYRRSSSAPPPEVASSRRAFLVDPPTPRKPKVRASSSKPHTPIPLQRCASLQTFGDFSFPAKTEYPPSPTLLENLDSPVYDSYGYDGSVDPFAMPPHAGVYSPSPISPHSQNHFSSPIYSPSPSYSTSPSALSATSSFNYDDGQMPPLVDIPPGFPESFSLSFQCYPDAPYGAKNFQPQYADSTCISHSSVLDLPSYGTYYPSDHGFLSPMPQQNFFSPPPSNPKYHQSEHGEYLTEAFSTAPGFGTLTM</sequence>
<reference evidence="6 7" key="1">
    <citation type="journal article" date="2019" name="Nat. Ecol. Evol.">
        <title>Megaphylogeny resolves global patterns of mushroom evolution.</title>
        <authorList>
            <person name="Varga T."/>
            <person name="Krizsan K."/>
            <person name="Foldi C."/>
            <person name="Dima B."/>
            <person name="Sanchez-Garcia M."/>
            <person name="Sanchez-Ramirez S."/>
            <person name="Szollosi G.J."/>
            <person name="Szarkandi J.G."/>
            <person name="Papp V."/>
            <person name="Albert L."/>
            <person name="Andreopoulos W."/>
            <person name="Angelini C."/>
            <person name="Antonin V."/>
            <person name="Barry K.W."/>
            <person name="Bougher N.L."/>
            <person name="Buchanan P."/>
            <person name="Buyck B."/>
            <person name="Bense V."/>
            <person name="Catcheside P."/>
            <person name="Chovatia M."/>
            <person name="Cooper J."/>
            <person name="Damon W."/>
            <person name="Desjardin D."/>
            <person name="Finy P."/>
            <person name="Geml J."/>
            <person name="Haridas S."/>
            <person name="Hughes K."/>
            <person name="Justo A."/>
            <person name="Karasinski D."/>
            <person name="Kautmanova I."/>
            <person name="Kiss B."/>
            <person name="Kocsube S."/>
            <person name="Kotiranta H."/>
            <person name="LaButti K.M."/>
            <person name="Lechner B.E."/>
            <person name="Liimatainen K."/>
            <person name="Lipzen A."/>
            <person name="Lukacs Z."/>
            <person name="Mihaltcheva S."/>
            <person name="Morgado L.N."/>
            <person name="Niskanen T."/>
            <person name="Noordeloos M.E."/>
            <person name="Ohm R.A."/>
            <person name="Ortiz-Santana B."/>
            <person name="Ovrebo C."/>
            <person name="Racz N."/>
            <person name="Riley R."/>
            <person name="Savchenko A."/>
            <person name="Shiryaev A."/>
            <person name="Soop K."/>
            <person name="Spirin V."/>
            <person name="Szebenyi C."/>
            <person name="Tomsovsky M."/>
            <person name="Tulloss R.E."/>
            <person name="Uehling J."/>
            <person name="Grigoriev I.V."/>
            <person name="Vagvolgyi C."/>
            <person name="Papp T."/>
            <person name="Martin F.M."/>
            <person name="Miettinen O."/>
            <person name="Hibbett D.S."/>
            <person name="Nagy L.G."/>
        </authorList>
    </citation>
    <scope>NUCLEOTIDE SEQUENCE [LARGE SCALE GENOMIC DNA]</scope>
    <source>
        <strain evidence="6 7">CBS 309.79</strain>
    </source>
</reference>
<dbReference type="EMBL" id="ML178814">
    <property type="protein sequence ID" value="TFL07753.1"/>
    <property type="molecule type" value="Genomic_DNA"/>
</dbReference>
<keyword evidence="1 3" id="KW-0238">DNA-binding</keyword>
<feature type="compositionally biased region" description="Polar residues" evidence="4">
    <location>
        <begin position="19"/>
        <end position="43"/>
    </location>
</feature>
<dbReference type="PROSITE" id="PS50118">
    <property type="entry name" value="HMG_BOX_2"/>
    <property type="match status" value="1"/>
</dbReference>
<proteinExistence type="predicted"/>
<protein>
    <recommendedName>
        <fullName evidence="5">HMG box domain-containing protein</fullName>
    </recommendedName>
</protein>
<dbReference type="GO" id="GO:0000978">
    <property type="term" value="F:RNA polymerase II cis-regulatory region sequence-specific DNA binding"/>
    <property type="evidence" value="ECO:0007669"/>
    <property type="project" value="TreeGrafter"/>
</dbReference>
<feature type="region of interest" description="Disordered" evidence="4">
    <location>
        <begin position="221"/>
        <end position="264"/>
    </location>
</feature>
<dbReference type="GO" id="GO:0000981">
    <property type="term" value="F:DNA-binding transcription factor activity, RNA polymerase II-specific"/>
    <property type="evidence" value="ECO:0007669"/>
    <property type="project" value="TreeGrafter"/>
</dbReference>
<dbReference type="OrthoDB" id="6247875at2759"/>
<dbReference type="InterPro" id="IPR036910">
    <property type="entry name" value="HMG_box_dom_sf"/>
</dbReference>
<dbReference type="InterPro" id="IPR009071">
    <property type="entry name" value="HMG_box_dom"/>
</dbReference>
<keyword evidence="7" id="KW-1185">Reference proteome</keyword>
<evidence type="ECO:0000313" key="7">
    <source>
        <dbReference type="Proteomes" id="UP000305067"/>
    </source>
</evidence>
<feature type="region of interest" description="Disordered" evidence="4">
    <location>
        <begin position="1"/>
        <end position="80"/>
    </location>
</feature>
<feature type="DNA-binding region" description="HMG box" evidence="3">
    <location>
        <begin position="78"/>
        <end position="147"/>
    </location>
</feature>
<dbReference type="Pfam" id="PF00505">
    <property type="entry name" value="HMG_box"/>
    <property type="match status" value="1"/>
</dbReference>
<dbReference type="GO" id="GO:0005634">
    <property type="term" value="C:nucleus"/>
    <property type="evidence" value="ECO:0007669"/>
    <property type="project" value="UniProtKB-UniRule"/>
</dbReference>
<evidence type="ECO:0000256" key="4">
    <source>
        <dbReference type="SAM" id="MobiDB-lite"/>
    </source>
</evidence>
<accession>A0A5C3R0G5</accession>
<dbReference type="PANTHER" id="PTHR45789">
    <property type="entry name" value="FI18025P1"/>
    <property type="match status" value="1"/>
</dbReference>
<evidence type="ECO:0000313" key="6">
    <source>
        <dbReference type="EMBL" id="TFL07753.1"/>
    </source>
</evidence>
<feature type="compositionally biased region" description="Low complexity" evidence="4">
    <location>
        <begin position="221"/>
        <end position="238"/>
    </location>
</feature>
<evidence type="ECO:0000256" key="2">
    <source>
        <dbReference type="ARBA" id="ARBA00023242"/>
    </source>
</evidence>
<dbReference type="AlphaFoldDB" id="A0A5C3R0G5"/>